<reference evidence="1 2" key="1">
    <citation type="submission" date="2018-04" db="EMBL/GenBank/DDBJ databases">
        <title>Complete genome sequence of Hydrogenophilus thermoluteolus TH-1.</title>
        <authorList>
            <person name="Arai H."/>
        </authorList>
    </citation>
    <scope>NUCLEOTIDE SEQUENCE [LARGE SCALE GENOMIC DNA]</scope>
    <source>
        <strain evidence="1 2">TH-1</strain>
    </source>
</reference>
<gene>
    <name evidence="1" type="ORF">HPTL_1654</name>
</gene>
<dbReference type="Gene3D" id="3.30.70.2970">
    <property type="entry name" value="Protein of unknown function (DUF541), domain 2"/>
    <property type="match status" value="1"/>
</dbReference>
<dbReference type="PANTHER" id="PTHR34387">
    <property type="entry name" value="SLR1258 PROTEIN"/>
    <property type="match status" value="1"/>
</dbReference>
<evidence type="ECO:0000313" key="1">
    <source>
        <dbReference type="EMBL" id="BBD77914.1"/>
    </source>
</evidence>
<dbReference type="AlphaFoldDB" id="A0A2Z6DZD5"/>
<proteinExistence type="predicted"/>
<dbReference type="InterPro" id="IPR007497">
    <property type="entry name" value="SIMPL/DUF541"/>
</dbReference>
<organism evidence="1 2">
    <name type="scientific">Hydrogenophilus thermoluteolus</name>
    <name type="common">Pseudomonas hydrogenothermophila</name>
    <dbReference type="NCBI Taxonomy" id="297"/>
    <lineage>
        <taxon>Bacteria</taxon>
        <taxon>Pseudomonadati</taxon>
        <taxon>Pseudomonadota</taxon>
        <taxon>Hydrogenophilia</taxon>
        <taxon>Hydrogenophilales</taxon>
        <taxon>Hydrogenophilaceae</taxon>
        <taxon>Hydrogenophilus</taxon>
    </lineage>
</organism>
<dbReference type="KEGG" id="htl:HPTL_1654"/>
<protein>
    <recommendedName>
        <fullName evidence="3">DUF541 domain-containing protein</fullName>
    </recommendedName>
</protein>
<dbReference type="Pfam" id="PF04402">
    <property type="entry name" value="SIMPL"/>
    <property type="match status" value="1"/>
</dbReference>
<dbReference type="PANTHER" id="PTHR34387:SF1">
    <property type="entry name" value="PERIPLASMIC IMMUNOGENIC PROTEIN"/>
    <property type="match status" value="1"/>
</dbReference>
<evidence type="ECO:0000313" key="2">
    <source>
        <dbReference type="Proteomes" id="UP000262004"/>
    </source>
</evidence>
<dbReference type="Gene3D" id="3.30.110.170">
    <property type="entry name" value="Protein of unknown function (DUF541), domain 1"/>
    <property type="match status" value="1"/>
</dbReference>
<dbReference type="GO" id="GO:0006974">
    <property type="term" value="P:DNA damage response"/>
    <property type="evidence" value="ECO:0007669"/>
    <property type="project" value="TreeGrafter"/>
</dbReference>
<accession>A0A2Z6DZD5</accession>
<name>A0A2Z6DZD5_HYDTE</name>
<evidence type="ECO:0008006" key="3">
    <source>
        <dbReference type="Google" id="ProtNLM"/>
    </source>
</evidence>
<dbReference type="InterPro" id="IPR052022">
    <property type="entry name" value="26kDa_periplasmic_antigen"/>
</dbReference>
<dbReference type="Proteomes" id="UP000262004">
    <property type="component" value="Chromosome"/>
</dbReference>
<sequence length="225" mass="24691">MLLAASLLFAQPIFAETERLHRVAFAEAVSAEVAHDRTVALLRAQAEGQDPAELADRVNRQIDAALKRANRVPGIEAYTTGYHTEALRDREGAFRRWVVQQQLRLVSDDNSALGRLVGALQQEGLLLVALTGTVSEAQRRKTLDTLVAQALHAFRHRAEQVTQTLGFSGYRLVRIDLDYPTAQPGVPRGVAFLAAREAAPVPITGELETVTVRVRGEVELLPQSQ</sequence>
<dbReference type="EMBL" id="AP018558">
    <property type="protein sequence ID" value="BBD77914.1"/>
    <property type="molecule type" value="Genomic_DNA"/>
</dbReference>
<keyword evidence="2" id="KW-1185">Reference proteome</keyword>